<dbReference type="FunFam" id="3.40.640.10:FF:000046">
    <property type="entry name" value="Cystathionine gamma-lyase"/>
    <property type="match status" value="1"/>
</dbReference>
<dbReference type="EC" id="2.5.1.-" evidence="3"/>
<comment type="cofactor">
    <cofactor evidence="1 3 5">
        <name>pyridoxal 5'-phosphate</name>
        <dbReference type="ChEBI" id="CHEBI:597326"/>
    </cofactor>
</comment>
<organism evidence="6 7">
    <name type="scientific">Chitinophaga flava</name>
    <dbReference type="NCBI Taxonomy" id="2259036"/>
    <lineage>
        <taxon>Bacteria</taxon>
        <taxon>Pseudomonadati</taxon>
        <taxon>Bacteroidota</taxon>
        <taxon>Chitinophagia</taxon>
        <taxon>Chitinophagales</taxon>
        <taxon>Chitinophagaceae</taxon>
        <taxon>Chitinophaga</taxon>
    </lineage>
</organism>
<dbReference type="PANTHER" id="PTHR11808:SF80">
    <property type="entry name" value="CYSTATHIONINE GAMMA-LYASE"/>
    <property type="match status" value="1"/>
</dbReference>
<evidence type="ECO:0000256" key="4">
    <source>
        <dbReference type="PIRSR" id="PIRSR001434-2"/>
    </source>
</evidence>
<sequence length="396" mass="43035">MSKENQYQPETNAVRIQTARTNEMEHSTPLFLTSSFCFDNAEEMRATFADETDFNIYSRFSNPNVDEFVQKMCALEGAEAGYATASGMSAIFASFMALLKAGDHVLSARSIFGSTHTVITKFLPKWGIESSYFDLNDPAGIEAMIKPNTRMIFVETPSNPGLEIIDIALLAEIANKHNIILNVDNCFATPVLQRPIEAGAHIVTHSATKWIDGQGRVLGGAIVGKKELIKEIYTFCRSTGPAMSPFNAWVLSKSLETLHVRMERHSDSALKLAQALEGNPHLTSVKYPFLTSHPQYEIARKQMSGGGGIVCFELKGGLQSGVRFLNGLKLLSLTANLGDSRSIASHPASTTHAKLSDAEKATVGITPGLIRISVGLENINDILADIEQALNLSSQG</sequence>
<dbReference type="EMBL" id="QFFJ01000003">
    <property type="protein sequence ID" value="RBL87989.1"/>
    <property type="molecule type" value="Genomic_DNA"/>
</dbReference>
<dbReference type="CDD" id="cd00614">
    <property type="entry name" value="CGS_like"/>
    <property type="match status" value="1"/>
</dbReference>
<dbReference type="InterPro" id="IPR015422">
    <property type="entry name" value="PyrdxlP-dep_Trfase_small"/>
</dbReference>
<keyword evidence="3" id="KW-0028">Amino-acid biosynthesis</keyword>
<proteinExistence type="inferred from homology"/>
<dbReference type="Pfam" id="PF01053">
    <property type="entry name" value="Cys_Met_Meta_PP"/>
    <property type="match status" value="1"/>
</dbReference>
<dbReference type="SUPFAM" id="SSF53383">
    <property type="entry name" value="PLP-dependent transferases"/>
    <property type="match status" value="1"/>
</dbReference>
<dbReference type="InterPro" id="IPR015424">
    <property type="entry name" value="PyrdxlP-dep_Trfase"/>
</dbReference>
<dbReference type="OrthoDB" id="9803729at2"/>
<dbReference type="PIRSF" id="PIRSF001434">
    <property type="entry name" value="CGS"/>
    <property type="match status" value="1"/>
</dbReference>
<evidence type="ECO:0000313" key="7">
    <source>
        <dbReference type="Proteomes" id="UP000253410"/>
    </source>
</evidence>
<dbReference type="AlphaFoldDB" id="A0A365XNS8"/>
<comment type="similarity">
    <text evidence="3">Belongs to the trans-sulfuration enzymes family. MetZ subfamily.</text>
</comment>
<protein>
    <recommendedName>
        <fullName evidence="3">O-succinylhomoserine sulfhydrylase</fullName>
        <shortName evidence="3">OSH sulfhydrylase</shortName>
        <shortName evidence="3">OSHS sulfhydrylase</shortName>
        <ecNumber evidence="3">2.5.1.-</ecNumber>
    </recommendedName>
</protein>
<evidence type="ECO:0000256" key="2">
    <source>
        <dbReference type="ARBA" id="ARBA00022898"/>
    </source>
</evidence>
<dbReference type="PANTHER" id="PTHR11808">
    <property type="entry name" value="TRANS-SULFURATION ENZYME FAMILY MEMBER"/>
    <property type="match status" value="1"/>
</dbReference>
<reference evidence="6 7" key="1">
    <citation type="submission" date="2018-05" db="EMBL/GenBank/DDBJ databases">
        <title>Chitinophaga sp. K3CV102501T nov., isolated from isolated from a monsoon evergreen broad-leaved forest soil.</title>
        <authorList>
            <person name="Lv Y."/>
        </authorList>
    </citation>
    <scope>NUCLEOTIDE SEQUENCE [LARGE SCALE GENOMIC DNA]</scope>
    <source>
        <strain evidence="6 7">GDMCC 1.1325</strain>
    </source>
</reference>
<dbReference type="Gene3D" id="3.90.1150.10">
    <property type="entry name" value="Aspartate Aminotransferase, domain 1"/>
    <property type="match status" value="1"/>
</dbReference>
<evidence type="ECO:0000256" key="3">
    <source>
        <dbReference type="HAMAP-Rule" id="MF_02056"/>
    </source>
</evidence>
<comment type="subunit">
    <text evidence="3">Homotetramer.</text>
</comment>
<comment type="function">
    <text evidence="3">Catalyzes the formation of L-homocysteine from O-succinyl-L-homoserine (OSHS) and hydrogen sulfide.</text>
</comment>
<comment type="pathway">
    <text evidence="3">Amino-acid biosynthesis; L-methionine biosynthesis via de novo pathway; L-homocysteine from O-succinyl-L-homoserine: step 1/1.</text>
</comment>
<dbReference type="InterPro" id="IPR000277">
    <property type="entry name" value="Cys/Met-Metab_PyrdxlP-dep_enz"/>
</dbReference>
<dbReference type="GO" id="GO:0019346">
    <property type="term" value="P:transsulfuration"/>
    <property type="evidence" value="ECO:0007669"/>
    <property type="project" value="InterPro"/>
</dbReference>
<feature type="modified residue" description="N6-(pyridoxal phosphate)lysine" evidence="3 4">
    <location>
        <position position="209"/>
    </location>
</feature>
<dbReference type="Gene3D" id="3.40.640.10">
    <property type="entry name" value="Type I PLP-dependent aspartate aminotransferase-like (Major domain)"/>
    <property type="match status" value="1"/>
</dbReference>
<comment type="caution">
    <text evidence="6">The sequence shown here is derived from an EMBL/GenBank/DDBJ whole genome shotgun (WGS) entry which is preliminary data.</text>
</comment>
<dbReference type="HAMAP" id="MF_02056">
    <property type="entry name" value="MetZ"/>
    <property type="match status" value="1"/>
</dbReference>
<accession>A0A365XNS8</accession>
<dbReference type="GO" id="GO:0030170">
    <property type="term" value="F:pyridoxal phosphate binding"/>
    <property type="evidence" value="ECO:0007669"/>
    <property type="project" value="UniProtKB-UniRule"/>
</dbReference>
<gene>
    <name evidence="3" type="primary">metZ</name>
    <name evidence="6" type="ORF">DF182_31115</name>
</gene>
<dbReference type="RefSeq" id="WP_113619817.1">
    <property type="nucleotide sequence ID" value="NZ_QFFJ01000003.1"/>
</dbReference>
<dbReference type="InterPro" id="IPR006234">
    <property type="entry name" value="O-succ-hSer_sulfhydrylase"/>
</dbReference>
<name>A0A365XNS8_9BACT</name>
<comment type="catalytic activity">
    <reaction evidence="3">
        <text>O-succinyl-L-homoserine + hydrogen sulfide = L-homocysteine + succinate</text>
        <dbReference type="Rhea" id="RHEA:27826"/>
        <dbReference type="ChEBI" id="CHEBI:29919"/>
        <dbReference type="ChEBI" id="CHEBI:30031"/>
        <dbReference type="ChEBI" id="CHEBI:57661"/>
        <dbReference type="ChEBI" id="CHEBI:58199"/>
    </reaction>
</comment>
<dbReference type="GO" id="GO:0016765">
    <property type="term" value="F:transferase activity, transferring alkyl or aryl (other than methyl) groups"/>
    <property type="evidence" value="ECO:0007669"/>
    <property type="project" value="UniProtKB-UniRule"/>
</dbReference>
<keyword evidence="3" id="KW-0808">Transferase</keyword>
<keyword evidence="2 3" id="KW-0663">Pyridoxal phosphate</keyword>
<dbReference type="NCBIfam" id="NF006003">
    <property type="entry name" value="PRK08133.1"/>
    <property type="match status" value="1"/>
</dbReference>
<evidence type="ECO:0000313" key="6">
    <source>
        <dbReference type="EMBL" id="RBL87989.1"/>
    </source>
</evidence>
<evidence type="ECO:0000256" key="1">
    <source>
        <dbReference type="ARBA" id="ARBA00001933"/>
    </source>
</evidence>
<dbReference type="GO" id="GO:0016846">
    <property type="term" value="F:carbon-sulfur lyase activity"/>
    <property type="evidence" value="ECO:0007669"/>
    <property type="project" value="TreeGrafter"/>
</dbReference>
<dbReference type="FunFam" id="3.90.1150.10:FF:000033">
    <property type="entry name" value="Cystathionine gamma-synthase"/>
    <property type="match status" value="1"/>
</dbReference>
<dbReference type="GO" id="GO:0005737">
    <property type="term" value="C:cytoplasm"/>
    <property type="evidence" value="ECO:0007669"/>
    <property type="project" value="TreeGrafter"/>
</dbReference>
<dbReference type="NCBIfam" id="TIGR01325">
    <property type="entry name" value="O_suc_HS_sulf"/>
    <property type="match status" value="1"/>
</dbReference>
<dbReference type="GO" id="GO:0071266">
    <property type="term" value="P:'de novo' L-methionine biosynthetic process"/>
    <property type="evidence" value="ECO:0007669"/>
    <property type="project" value="UniProtKB-UniRule"/>
</dbReference>
<dbReference type="InterPro" id="IPR015421">
    <property type="entry name" value="PyrdxlP-dep_Trfase_major"/>
</dbReference>
<evidence type="ECO:0000256" key="5">
    <source>
        <dbReference type="RuleBase" id="RU362118"/>
    </source>
</evidence>
<dbReference type="GO" id="GO:0071268">
    <property type="term" value="P:homocysteine biosynthetic process"/>
    <property type="evidence" value="ECO:0007669"/>
    <property type="project" value="InterPro"/>
</dbReference>
<keyword evidence="3" id="KW-0486">Methionine biosynthesis</keyword>
<keyword evidence="7" id="KW-1185">Reference proteome</keyword>
<dbReference type="Proteomes" id="UP000253410">
    <property type="component" value="Unassembled WGS sequence"/>
</dbReference>
<dbReference type="UniPathway" id="UPA00051">
    <property type="reaction ID" value="UER00449"/>
</dbReference>